<feature type="transmembrane region" description="Helical" evidence="1">
    <location>
        <begin position="170"/>
        <end position="189"/>
    </location>
</feature>
<keyword evidence="3" id="KW-0645">Protease</keyword>
<comment type="caution">
    <text evidence="3">The sequence shown here is derived from an EMBL/GenBank/DDBJ whole genome shotgun (WGS) entry which is preliminary data.</text>
</comment>
<dbReference type="GO" id="GO:0006508">
    <property type="term" value="P:proteolysis"/>
    <property type="evidence" value="ECO:0007669"/>
    <property type="project" value="UniProtKB-KW"/>
</dbReference>
<dbReference type="RefSeq" id="WP_082062159.1">
    <property type="nucleotide sequence ID" value="NZ_JYJB01000009.1"/>
</dbReference>
<dbReference type="STRING" id="273678.RS84_02357"/>
<dbReference type="GO" id="GO:0004175">
    <property type="term" value="F:endopeptidase activity"/>
    <property type="evidence" value="ECO:0007669"/>
    <property type="project" value="UniProtKB-ARBA"/>
</dbReference>
<organism evidence="3 4">
    <name type="scientific">Microbacterium hydrocarbonoxydans</name>
    <dbReference type="NCBI Taxonomy" id="273678"/>
    <lineage>
        <taxon>Bacteria</taxon>
        <taxon>Bacillati</taxon>
        <taxon>Actinomycetota</taxon>
        <taxon>Actinomycetes</taxon>
        <taxon>Micrococcales</taxon>
        <taxon>Microbacteriaceae</taxon>
        <taxon>Microbacterium</taxon>
    </lineage>
</organism>
<keyword evidence="1" id="KW-0812">Transmembrane</keyword>
<feature type="transmembrane region" description="Helical" evidence="1">
    <location>
        <begin position="30"/>
        <end position="53"/>
    </location>
</feature>
<evidence type="ECO:0000256" key="1">
    <source>
        <dbReference type="SAM" id="Phobius"/>
    </source>
</evidence>
<feature type="transmembrane region" description="Helical" evidence="1">
    <location>
        <begin position="59"/>
        <end position="77"/>
    </location>
</feature>
<dbReference type="GO" id="GO:0080120">
    <property type="term" value="P:CAAX-box protein maturation"/>
    <property type="evidence" value="ECO:0007669"/>
    <property type="project" value="UniProtKB-ARBA"/>
</dbReference>
<dbReference type="AlphaFoldDB" id="A0A0M2HST4"/>
<evidence type="ECO:0000259" key="2">
    <source>
        <dbReference type="Pfam" id="PF02517"/>
    </source>
</evidence>
<proteinExistence type="predicted"/>
<dbReference type="PATRIC" id="fig|273678.4.peg.2357"/>
<sequence>MTAPARERRSRRHRPWWRGGSSVRRWNSEVLGWAALGLGTALLAGFALGSLVGPTWGTVALWVALIVPVVFAFRRGVPRGLLAFRAVDLLYAVVLGSAVRLVQGWLAGPGPMPTYPTLDGSLPPLWWADELLAGGVVAPVVEEFFFRGMLLVALFTVVRRMLRRPASEGILPAGVIAVVVTAGLFVLAHQLVSPVALDVALSLSVLGLVTGSLVMFTGRIWPAVLVHVVYNLTGVGLTVLGTLLG</sequence>
<accession>A0A0M2HST4</accession>
<name>A0A0M2HST4_9MICO</name>
<feature type="transmembrane region" description="Helical" evidence="1">
    <location>
        <begin position="195"/>
        <end position="216"/>
    </location>
</feature>
<evidence type="ECO:0000313" key="3">
    <source>
        <dbReference type="EMBL" id="KJL47559.1"/>
    </source>
</evidence>
<dbReference type="OrthoDB" id="254800at2"/>
<evidence type="ECO:0000313" key="4">
    <source>
        <dbReference type="Proteomes" id="UP000033900"/>
    </source>
</evidence>
<dbReference type="EMBL" id="JYJB01000009">
    <property type="protein sequence ID" value="KJL47559.1"/>
    <property type="molecule type" value="Genomic_DNA"/>
</dbReference>
<keyword evidence="1" id="KW-1133">Transmembrane helix</keyword>
<keyword evidence="1" id="KW-0472">Membrane</keyword>
<feature type="transmembrane region" description="Helical" evidence="1">
    <location>
        <begin position="89"/>
        <end position="108"/>
    </location>
</feature>
<reference evidence="3 4" key="1">
    <citation type="submission" date="2015-02" db="EMBL/GenBank/DDBJ databases">
        <title>Draft genome sequences of ten Microbacterium spp. with emphasis on heavy metal contaminated environments.</title>
        <authorList>
            <person name="Corretto E."/>
        </authorList>
    </citation>
    <scope>NUCLEOTIDE SEQUENCE [LARGE SCALE GENOMIC DNA]</scope>
    <source>
        <strain evidence="3 4">SA35</strain>
    </source>
</reference>
<dbReference type="InterPro" id="IPR003675">
    <property type="entry name" value="Rce1/LyrA-like_dom"/>
</dbReference>
<feature type="transmembrane region" description="Helical" evidence="1">
    <location>
        <begin position="223"/>
        <end position="244"/>
    </location>
</feature>
<feature type="transmembrane region" description="Helical" evidence="1">
    <location>
        <begin position="131"/>
        <end position="158"/>
    </location>
</feature>
<feature type="domain" description="CAAX prenyl protease 2/Lysostaphin resistance protein A-like" evidence="2">
    <location>
        <begin position="130"/>
        <end position="232"/>
    </location>
</feature>
<keyword evidence="3" id="KW-0378">Hydrolase</keyword>
<protein>
    <submittedName>
        <fullName evidence="3">CAAX amino terminal protease self-immunity</fullName>
    </submittedName>
</protein>
<dbReference type="Proteomes" id="UP000033900">
    <property type="component" value="Unassembled WGS sequence"/>
</dbReference>
<gene>
    <name evidence="3" type="ORF">RS84_02357</name>
</gene>
<keyword evidence="4" id="KW-1185">Reference proteome</keyword>
<dbReference type="Pfam" id="PF02517">
    <property type="entry name" value="Rce1-like"/>
    <property type="match status" value="1"/>
</dbReference>